<gene>
    <name evidence="5" type="ORF">CLV72_1137</name>
</gene>
<dbReference type="GO" id="GO:0005976">
    <property type="term" value="P:polysaccharide metabolic process"/>
    <property type="evidence" value="ECO:0007669"/>
    <property type="project" value="TreeGrafter"/>
</dbReference>
<feature type="active site" description="Nucleophile" evidence="1">
    <location>
        <position position="187"/>
    </location>
</feature>
<name>A0A2T0PSE1_9ACTN</name>
<evidence type="ECO:0000256" key="2">
    <source>
        <dbReference type="PIRSR" id="PIRSR639069-2"/>
    </source>
</evidence>
<sequence length="323" mass="34810">MPLTDLPAEALRGYRAEHTPPADFDSFWSATLAEAEELGRAPVFTPVETPLRTIDAFDAVFSGYAGDPVRAWLLLPRERGGPLPCVVEYPGYGGGRGVPLDSLVYASAGYAHLVMDVRGQGGGWRTGHTPDPSASGETHHPGFMTQGVLDPERYYYRRLMTDAVRAVSAAAAHPGVDADRIAVMGASQGGGLALAVGGLRGDLAAVITDVPFLTHFRRGAELAAEGPYLEISRYCRVHRDQVDRVFSTLRYFDTLSFAPRAAAPAEFSAAAMDAVCPPSTVYAAYHAYAGPKDIRLWEFNGHEGGETHQHLRRLAFLQRVLGG</sequence>
<evidence type="ECO:0000313" key="5">
    <source>
        <dbReference type="EMBL" id="PRX91822.1"/>
    </source>
</evidence>
<feature type="active site" description="Charge relay system" evidence="1">
    <location>
        <position position="273"/>
    </location>
</feature>
<dbReference type="InterPro" id="IPR008391">
    <property type="entry name" value="AXE1_dom"/>
</dbReference>
<organism evidence="5 6">
    <name type="scientific">Allonocardiopsis opalescens</name>
    <dbReference type="NCBI Taxonomy" id="1144618"/>
    <lineage>
        <taxon>Bacteria</taxon>
        <taxon>Bacillati</taxon>
        <taxon>Actinomycetota</taxon>
        <taxon>Actinomycetes</taxon>
        <taxon>Streptosporangiales</taxon>
        <taxon>Allonocardiopsis</taxon>
    </lineage>
</organism>
<feature type="domain" description="Acetyl xylan esterase" evidence="4">
    <location>
        <begin position="1"/>
        <end position="319"/>
    </location>
</feature>
<comment type="caution">
    <text evidence="5">The sequence shown here is derived from an EMBL/GenBank/DDBJ whole genome shotgun (WGS) entry which is preliminary data.</text>
</comment>
<dbReference type="Gene3D" id="3.40.50.1820">
    <property type="entry name" value="alpha/beta hydrolase"/>
    <property type="match status" value="1"/>
</dbReference>
<feature type="binding site" evidence="2">
    <location>
        <position position="92"/>
    </location>
    <ligand>
        <name>substrate</name>
    </ligand>
</feature>
<dbReference type="PANTHER" id="PTHR40111">
    <property type="entry name" value="CEPHALOSPORIN-C DEACETYLASE"/>
    <property type="match status" value="1"/>
</dbReference>
<dbReference type="OrthoDB" id="9770528at2"/>
<reference evidence="5 6" key="1">
    <citation type="submission" date="2018-03" db="EMBL/GenBank/DDBJ databases">
        <title>Genomic Encyclopedia of Archaeal and Bacterial Type Strains, Phase II (KMG-II): from individual species to whole genera.</title>
        <authorList>
            <person name="Goeker M."/>
        </authorList>
    </citation>
    <scope>NUCLEOTIDE SEQUENCE [LARGE SCALE GENOMIC DNA]</scope>
    <source>
        <strain evidence="5 6">DSM 45601</strain>
    </source>
</reference>
<dbReference type="SUPFAM" id="SSF53474">
    <property type="entry name" value="alpha/beta-Hydrolases"/>
    <property type="match status" value="1"/>
</dbReference>
<evidence type="ECO:0000313" key="6">
    <source>
        <dbReference type="Proteomes" id="UP000237846"/>
    </source>
</evidence>
<dbReference type="AlphaFoldDB" id="A0A2T0PSE1"/>
<evidence type="ECO:0000256" key="3">
    <source>
        <dbReference type="SAM" id="MobiDB-lite"/>
    </source>
</evidence>
<dbReference type="Pfam" id="PF05448">
    <property type="entry name" value="AXE1"/>
    <property type="match status" value="1"/>
</dbReference>
<dbReference type="RefSeq" id="WP_106253505.1">
    <property type="nucleotide sequence ID" value="NZ_PVZC01000013.1"/>
</dbReference>
<proteinExistence type="predicted"/>
<evidence type="ECO:0000256" key="1">
    <source>
        <dbReference type="PIRSR" id="PIRSR639069-1"/>
    </source>
</evidence>
<feature type="active site" description="Charge relay system" evidence="1">
    <location>
        <position position="302"/>
    </location>
</feature>
<dbReference type="EMBL" id="PVZC01000013">
    <property type="protein sequence ID" value="PRX91822.1"/>
    <property type="molecule type" value="Genomic_DNA"/>
</dbReference>
<dbReference type="PANTHER" id="PTHR40111:SF1">
    <property type="entry name" value="CEPHALOSPORIN-C DEACETYLASE"/>
    <property type="match status" value="1"/>
</dbReference>
<feature type="region of interest" description="Disordered" evidence="3">
    <location>
        <begin position="124"/>
        <end position="143"/>
    </location>
</feature>
<dbReference type="InterPro" id="IPR029058">
    <property type="entry name" value="AB_hydrolase_fold"/>
</dbReference>
<protein>
    <submittedName>
        <fullName evidence="5">Cephalosporin-C deacetylase</fullName>
    </submittedName>
</protein>
<evidence type="ECO:0000259" key="4">
    <source>
        <dbReference type="Pfam" id="PF05448"/>
    </source>
</evidence>
<keyword evidence="6" id="KW-1185">Reference proteome</keyword>
<dbReference type="InterPro" id="IPR039069">
    <property type="entry name" value="CE7"/>
</dbReference>
<dbReference type="GO" id="GO:0052689">
    <property type="term" value="F:carboxylic ester hydrolase activity"/>
    <property type="evidence" value="ECO:0007669"/>
    <property type="project" value="TreeGrafter"/>
</dbReference>
<dbReference type="Proteomes" id="UP000237846">
    <property type="component" value="Unassembled WGS sequence"/>
</dbReference>
<accession>A0A2T0PSE1</accession>